<sequence>MSKDYWKDRAAQREQEAQLIASKFLARMDERLREAQQDVLRQIEAFYQRYAIENQVTIAEARKYLTAKELKDFKNIDLKRFRELSLSGNPEYDRILNATSYRVRISRLEALNLTIEMRMAELYGGANGLQRYTYTGLSEVYQDSYYRSMFDLAKQGIVTGTVTALTDKTLEEVLTYNWSGKEFSKRIWGHQEATRLAIRKELERSFASGRSAQKTIKAIMGVTDVTRSRVEALVRTESNFFHGAAAQRSYVDAGIDRYEILATLDRRTSDICRAQDGEVYAEKDYKPGVNAPPFHVRCRSTTIPYFDESEYMVGEKRQSANGLIDSMTYEEWHEKYVKQGD</sequence>
<evidence type="ECO:0000259" key="1">
    <source>
        <dbReference type="Pfam" id="PF04233"/>
    </source>
</evidence>
<dbReference type="EMBL" id="JBHTLT010000001">
    <property type="protein sequence ID" value="MFD1203579.1"/>
    <property type="molecule type" value="Genomic_DNA"/>
</dbReference>
<dbReference type="Pfam" id="PF04233">
    <property type="entry name" value="Phage_Mu_F"/>
    <property type="match status" value="1"/>
</dbReference>
<protein>
    <submittedName>
        <fullName evidence="2">Minor capsid protein</fullName>
    </submittedName>
</protein>
<accession>A0ABW3TTF3</accession>
<gene>
    <name evidence="2" type="ORF">ACFQ38_00310</name>
</gene>
<dbReference type="Proteomes" id="UP001597231">
    <property type="component" value="Unassembled WGS sequence"/>
</dbReference>
<reference evidence="3" key="1">
    <citation type="journal article" date="2019" name="Int. J. Syst. Evol. Microbiol.">
        <title>The Global Catalogue of Microorganisms (GCM) 10K type strain sequencing project: providing services to taxonomists for standard genome sequencing and annotation.</title>
        <authorList>
            <consortium name="The Broad Institute Genomics Platform"/>
            <consortium name="The Broad Institute Genome Sequencing Center for Infectious Disease"/>
            <person name="Wu L."/>
            <person name="Ma J."/>
        </authorList>
    </citation>
    <scope>NUCLEOTIDE SEQUENCE [LARGE SCALE GENOMIC DNA]</scope>
    <source>
        <strain evidence="3">CCUG 53915</strain>
    </source>
</reference>
<dbReference type="RefSeq" id="WP_381479455.1">
    <property type="nucleotide sequence ID" value="NZ_JBHTLT010000001.1"/>
</dbReference>
<evidence type="ECO:0000313" key="3">
    <source>
        <dbReference type="Proteomes" id="UP001597231"/>
    </source>
</evidence>
<dbReference type="NCBIfam" id="TIGR01641">
    <property type="entry name" value="phageSPP1_gp7"/>
    <property type="match status" value="1"/>
</dbReference>
<evidence type="ECO:0000313" key="2">
    <source>
        <dbReference type="EMBL" id="MFD1203579.1"/>
    </source>
</evidence>
<organism evidence="2 3">
    <name type="scientific">Sporosarcina contaminans</name>
    <dbReference type="NCBI Taxonomy" id="633403"/>
    <lineage>
        <taxon>Bacteria</taxon>
        <taxon>Bacillati</taxon>
        <taxon>Bacillota</taxon>
        <taxon>Bacilli</taxon>
        <taxon>Bacillales</taxon>
        <taxon>Caryophanaceae</taxon>
        <taxon>Sporosarcina</taxon>
    </lineage>
</organism>
<name>A0ABW3TTF3_9BACL</name>
<feature type="domain" description="Phage head morphogenesis" evidence="1">
    <location>
        <begin position="198"/>
        <end position="303"/>
    </location>
</feature>
<proteinExistence type="predicted"/>
<comment type="caution">
    <text evidence="2">The sequence shown here is derived from an EMBL/GenBank/DDBJ whole genome shotgun (WGS) entry which is preliminary data.</text>
</comment>
<dbReference type="InterPro" id="IPR006528">
    <property type="entry name" value="Phage_head_morphogenesis_dom"/>
</dbReference>
<keyword evidence="3" id="KW-1185">Reference proteome</keyword>